<reference evidence="2" key="1">
    <citation type="submission" date="2016-11" db="UniProtKB">
        <authorList>
            <consortium name="WormBaseParasite"/>
        </authorList>
    </citation>
    <scope>IDENTIFICATION</scope>
</reference>
<dbReference type="Proteomes" id="UP000095280">
    <property type="component" value="Unplaced"/>
</dbReference>
<sequence length="261" mass="29099">MLEFSEVCILLLALTAAPSKCSAESSDFGWICEATKEFFVASQLDDLQLNSSDSSARVCLHRTDYPDSVLLYESTDKTEAQNESRILVFELPDHLKSGCSSDFFWQIERQPIDSTMGLCDNSIPNKCFIKVGWHSNCPAPMYSGSQQLSCYNPPSGFIELCQRRSELGSNRNWMSSNSSAVAADEDSTGLQVFSAVVAFQLWLPLLVALVCGLRYWRARTVQRRQGSGPAVPIVNPPPVEPWEAERALQMDPDTWERVAVE</sequence>
<protein>
    <submittedName>
        <fullName evidence="2">Uncharacterized protein</fullName>
    </submittedName>
</protein>
<proteinExistence type="predicted"/>
<evidence type="ECO:0000313" key="2">
    <source>
        <dbReference type="WBParaSite" id="maker-uti_cns_0004257-snap-gene-0.5-mRNA-1"/>
    </source>
</evidence>
<accession>A0A1I8H446</accession>
<dbReference type="WBParaSite" id="maker-uti_cns_0004257-snap-gene-0.5-mRNA-1">
    <property type="protein sequence ID" value="maker-uti_cns_0004257-snap-gene-0.5-mRNA-1"/>
    <property type="gene ID" value="maker-uti_cns_0004257-snap-gene-0.5"/>
</dbReference>
<keyword evidence="1" id="KW-1185">Reference proteome</keyword>
<name>A0A1I8H446_9PLAT</name>
<dbReference type="AlphaFoldDB" id="A0A1I8H446"/>
<evidence type="ECO:0000313" key="1">
    <source>
        <dbReference type="Proteomes" id="UP000095280"/>
    </source>
</evidence>
<organism evidence="1 2">
    <name type="scientific">Macrostomum lignano</name>
    <dbReference type="NCBI Taxonomy" id="282301"/>
    <lineage>
        <taxon>Eukaryota</taxon>
        <taxon>Metazoa</taxon>
        <taxon>Spiralia</taxon>
        <taxon>Lophotrochozoa</taxon>
        <taxon>Platyhelminthes</taxon>
        <taxon>Rhabditophora</taxon>
        <taxon>Macrostomorpha</taxon>
        <taxon>Macrostomida</taxon>
        <taxon>Macrostomidae</taxon>
        <taxon>Macrostomum</taxon>
    </lineage>
</organism>